<keyword evidence="1" id="KW-0472">Membrane</keyword>
<feature type="transmembrane region" description="Helical" evidence="1">
    <location>
        <begin position="46"/>
        <end position="62"/>
    </location>
</feature>
<keyword evidence="3" id="KW-1185">Reference proteome</keyword>
<keyword evidence="1" id="KW-0812">Transmembrane</keyword>
<evidence type="ECO:0000313" key="3">
    <source>
        <dbReference type="Proteomes" id="UP000694300"/>
    </source>
</evidence>
<dbReference type="RefSeq" id="WP_218590403.1">
    <property type="nucleotide sequence ID" value="NZ_JADQDE010000040.1"/>
</dbReference>
<reference evidence="2 3" key="1">
    <citation type="submission" date="2020-11" db="EMBL/GenBank/DDBJ databases">
        <title>Pseudonocardia abyssalis sp. nov. and Pseudonocardia oceani sp. nov., description and phylogenomic analysis of two novel actinomycetes isolated from the deep Southern Ocean.</title>
        <authorList>
            <person name="Parra J."/>
        </authorList>
    </citation>
    <scope>NUCLEOTIDE SEQUENCE [LARGE SCALE GENOMIC DNA]</scope>
    <source>
        <strain evidence="3">KRD185</strain>
    </source>
</reference>
<feature type="transmembrane region" description="Helical" evidence="1">
    <location>
        <begin position="20"/>
        <end position="40"/>
    </location>
</feature>
<name>A0ABS6UGG1_9PSEU</name>
<sequence>MHARERVVVRGASWRRMGPVTPGLLVQLVLATSVLTLGVMLAAVGALLPGVACCLGAGAWLARSFRRL</sequence>
<proteinExistence type="predicted"/>
<dbReference type="Proteomes" id="UP000694300">
    <property type="component" value="Unassembled WGS sequence"/>
</dbReference>
<protein>
    <submittedName>
        <fullName evidence="2">Uncharacterized protein</fullName>
    </submittedName>
</protein>
<evidence type="ECO:0000313" key="2">
    <source>
        <dbReference type="EMBL" id="MBW0131330.1"/>
    </source>
</evidence>
<evidence type="ECO:0000256" key="1">
    <source>
        <dbReference type="SAM" id="Phobius"/>
    </source>
</evidence>
<organism evidence="2 3">
    <name type="scientific">Pseudonocardia oceani</name>
    <dbReference type="NCBI Taxonomy" id="2792013"/>
    <lineage>
        <taxon>Bacteria</taxon>
        <taxon>Bacillati</taxon>
        <taxon>Actinomycetota</taxon>
        <taxon>Actinomycetes</taxon>
        <taxon>Pseudonocardiales</taxon>
        <taxon>Pseudonocardiaceae</taxon>
        <taxon>Pseudonocardia</taxon>
    </lineage>
</organism>
<gene>
    <name evidence="2" type="ORF">I4I82_27145</name>
</gene>
<keyword evidence="1" id="KW-1133">Transmembrane helix</keyword>
<accession>A0ABS6UGG1</accession>
<dbReference type="EMBL" id="JADQDF010000001">
    <property type="protein sequence ID" value="MBW0131330.1"/>
    <property type="molecule type" value="Genomic_DNA"/>
</dbReference>
<comment type="caution">
    <text evidence="2">The sequence shown here is derived from an EMBL/GenBank/DDBJ whole genome shotgun (WGS) entry which is preliminary data.</text>
</comment>